<evidence type="ECO:0000313" key="7">
    <source>
        <dbReference type="EMBL" id="MFC3110927.1"/>
    </source>
</evidence>
<dbReference type="Proteomes" id="UP001595530">
    <property type="component" value="Unassembled WGS sequence"/>
</dbReference>
<comment type="caution">
    <text evidence="7">The sequence shown here is derived from an EMBL/GenBank/DDBJ whole genome shotgun (WGS) entry which is preliminary data.</text>
</comment>
<evidence type="ECO:0000256" key="1">
    <source>
        <dbReference type="ARBA" id="ARBA00004141"/>
    </source>
</evidence>
<feature type="transmembrane region" description="Helical" evidence="6">
    <location>
        <begin position="275"/>
        <end position="296"/>
    </location>
</feature>
<protein>
    <submittedName>
        <fullName evidence="7">P-type conjugative transfer protein TrbL</fullName>
    </submittedName>
</protein>
<accession>A0ABV7FB37</accession>
<feature type="region of interest" description="Disordered" evidence="5">
    <location>
        <begin position="421"/>
        <end position="543"/>
    </location>
</feature>
<keyword evidence="3 6" id="KW-1133">Transmembrane helix</keyword>
<sequence length="543" mass="54566">MKKSIFMQSILYAGVGSFRKHYRAFLPLFILVVLGSASIESLAQASTTFNVLNPVRDSYAQFQNTWYTSIRATAERLFWILVSVDFAWSGVIYVLEKNDIAEIVISNVKKILTIGFFYSLLKFSNTWIPAIIDSFTKIGQTAGNVSASTASPDGLAGTGFELAMAAFKAIHDLGMLDSLAVIFPVTMVAIIILLSFLFVAAQLLVTQIESFLAIGAGVILLGFGGSRWTTDFATKYLQYAVGTGIKLMLLYLVVGVGQTITQQLYIDPNQLIDSCLKCMGVALVFGYLAIQIPAMASAMMSGSPSMTAGALAGAALTMGAAAAGAGGAAVAGGKAAQGGAGGAMAGAAGLSKALGAGMSSAMDVGKTGMAGAMHAAGQVANEAVGMAKGGIGDAIAGGSKSFGEKVAGSTGGKIAANIEAGRGGQMGNAPGPANGSGPASPPNSGPGPGAPASSATASEAGGGGIPGSEPVVSSALGGTAGPSGDASSASIDNGAAKSNDRAPNPIQSDRDPMHRKIRELDGFIPSDAAGAAGINIDLKHTAD</sequence>
<evidence type="ECO:0000313" key="8">
    <source>
        <dbReference type="Proteomes" id="UP001595530"/>
    </source>
</evidence>
<evidence type="ECO:0000256" key="5">
    <source>
        <dbReference type="SAM" id="MobiDB-lite"/>
    </source>
</evidence>
<evidence type="ECO:0000256" key="6">
    <source>
        <dbReference type="SAM" id="Phobius"/>
    </source>
</evidence>
<dbReference type="NCBIfam" id="TIGR02783">
    <property type="entry name" value="TrbL_P"/>
    <property type="match status" value="1"/>
</dbReference>
<feature type="transmembrane region" description="Helical" evidence="6">
    <location>
        <begin position="308"/>
        <end position="331"/>
    </location>
</feature>
<gene>
    <name evidence="7" type="primary">trbL</name>
    <name evidence="7" type="ORF">ACFOFO_23730</name>
</gene>
<evidence type="ECO:0000256" key="4">
    <source>
        <dbReference type="ARBA" id="ARBA00023136"/>
    </source>
</evidence>
<name>A0ABV7FB37_9BURK</name>
<dbReference type="RefSeq" id="WP_390333129.1">
    <property type="nucleotide sequence ID" value="NZ_JBHRTP010000091.1"/>
</dbReference>
<feature type="compositionally biased region" description="Low complexity" evidence="5">
    <location>
        <begin position="450"/>
        <end position="459"/>
    </location>
</feature>
<feature type="compositionally biased region" description="Basic and acidic residues" evidence="5">
    <location>
        <begin position="508"/>
        <end position="521"/>
    </location>
</feature>
<organism evidence="7 8">
    <name type="scientific">Undibacterium arcticum</name>
    <dbReference type="NCBI Taxonomy" id="1762892"/>
    <lineage>
        <taxon>Bacteria</taxon>
        <taxon>Pseudomonadati</taxon>
        <taxon>Pseudomonadota</taxon>
        <taxon>Betaproteobacteria</taxon>
        <taxon>Burkholderiales</taxon>
        <taxon>Oxalobacteraceae</taxon>
        <taxon>Undibacterium</taxon>
    </lineage>
</organism>
<keyword evidence="2 6" id="KW-0812">Transmembrane</keyword>
<feature type="compositionally biased region" description="Low complexity" evidence="5">
    <location>
        <begin position="427"/>
        <end position="438"/>
    </location>
</feature>
<dbReference type="Pfam" id="PF04610">
    <property type="entry name" value="TrbL"/>
    <property type="match status" value="1"/>
</dbReference>
<evidence type="ECO:0000256" key="2">
    <source>
        <dbReference type="ARBA" id="ARBA00022692"/>
    </source>
</evidence>
<feature type="transmembrane region" description="Helical" evidence="6">
    <location>
        <begin position="211"/>
        <end position="230"/>
    </location>
</feature>
<comment type="subcellular location">
    <subcellularLocation>
        <location evidence="1">Membrane</location>
        <topology evidence="1">Multi-pass membrane protein</topology>
    </subcellularLocation>
</comment>
<keyword evidence="4 6" id="KW-0472">Membrane</keyword>
<feature type="transmembrane region" description="Helical" evidence="6">
    <location>
        <begin position="236"/>
        <end position="254"/>
    </location>
</feature>
<dbReference type="InterPro" id="IPR014150">
    <property type="entry name" value="Conjugal_tfr_TrbL"/>
</dbReference>
<keyword evidence="8" id="KW-1185">Reference proteome</keyword>
<evidence type="ECO:0000256" key="3">
    <source>
        <dbReference type="ARBA" id="ARBA00022989"/>
    </source>
</evidence>
<proteinExistence type="predicted"/>
<dbReference type="InterPro" id="IPR007688">
    <property type="entry name" value="Conjugal_tfr_TrbL/VirB6"/>
</dbReference>
<feature type="transmembrane region" description="Helical" evidence="6">
    <location>
        <begin position="77"/>
        <end position="95"/>
    </location>
</feature>
<feature type="compositionally biased region" description="Pro residues" evidence="5">
    <location>
        <begin position="439"/>
        <end position="449"/>
    </location>
</feature>
<reference evidence="8" key="1">
    <citation type="journal article" date="2019" name="Int. J. Syst. Evol. Microbiol.">
        <title>The Global Catalogue of Microorganisms (GCM) 10K type strain sequencing project: providing services to taxonomists for standard genome sequencing and annotation.</title>
        <authorList>
            <consortium name="The Broad Institute Genomics Platform"/>
            <consortium name="The Broad Institute Genome Sequencing Center for Infectious Disease"/>
            <person name="Wu L."/>
            <person name="Ma J."/>
        </authorList>
    </citation>
    <scope>NUCLEOTIDE SEQUENCE [LARGE SCALE GENOMIC DNA]</scope>
    <source>
        <strain evidence="8">KCTC 42986</strain>
    </source>
</reference>
<dbReference type="EMBL" id="JBHRTP010000091">
    <property type="protein sequence ID" value="MFC3110927.1"/>
    <property type="molecule type" value="Genomic_DNA"/>
</dbReference>
<feature type="transmembrane region" description="Helical" evidence="6">
    <location>
        <begin position="181"/>
        <end position="204"/>
    </location>
</feature>